<dbReference type="Proteomes" id="UP000494206">
    <property type="component" value="Unassembled WGS sequence"/>
</dbReference>
<accession>A0A8S1ENV0</accession>
<name>A0A8S1ENV0_9PELO</name>
<dbReference type="SUPFAM" id="SSF160443">
    <property type="entry name" value="SMR domain-like"/>
    <property type="match status" value="1"/>
</dbReference>
<proteinExistence type="predicted"/>
<dbReference type="InterPro" id="IPR052772">
    <property type="entry name" value="Endo/PolyKinase_Domain-Protein"/>
</dbReference>
<dbReference type="GO" id="GO:0005634">
    <property type="term" value="C:nucleus"/>
    <property type="evidence" value="ECO:0007669"/>
    <property type="project" value="TreeGrafter"/>
</dbReference>
<dbReference type="InterPro" id="IPR036063">
    <property type="entry name" value="Smr_dom_sf"/>
</dbReference>
<dbReference type="PROSITE" id="PS50828">
    <property type="entry name" value="SMR"/>
    <property type="match status" value="1"/>
</dbReference>
<dbReference type="PANTHER" id="PTHR46535:SF1">
    <property type="entry name" value="NEDD4-BINDING PROTEIN 2"/>
    <property type="match status" value="1"/>
</dbReference>
<evidence type="ECO:0000259" key="2">
    <source>
        <dbReference type="PROSITE" id="PS50828"/>
    </source>
</evidence>
<feature type="compositionally biased region" description="Polar residues" evidence="1">
    <location>
        <begin position="185"/>
        <end position="196"/>
    </location>
</feature>
<sequence>MHRFSVHEQCFDLIAAHSDVKSCIAEGHQVFIITRGLTGSGKSHMAREFAELCDSAIIHDVAKYLNGRNNSREAIANCIPKLMKDVKNTAAKRVNKLLIVELESVDLLRYKSLIDQAIRNDYEVYVLEPETDWKRNAAECLRRSTRGYTMETMEARLIEIDEMTSKLSLPSLVNYKQVKVQNYRNPNSSTQNAAFQNSNQLNNSPPPPDDDSKTSNSILPLFSLKPLPAKTVMMRNVSIQVRFSDIVRYIADQDVETIGFIEIEDSVERPAPMPNHNVQGRYSQDENEELSLRGIGDTLIMRMCFTMFPSIPASYKMDQISNHPFDVVFNRFVQLADADVDDNALPALEYLQELLEFVTMESGYTEPLNVQEENRLARIKERARECEDNHIQRLIQLNDTSNDEMLARCMHEQEEERVRGINSCSQTELEILRYLKAHFLGLEEEVIENVFIKYDFDYSASVAFLNTVVQNGNVSLEIPKVTIKRSANRMEHAENRTAPMPKPIVCKSVESPRNNLGPVQAKVLEMRKDLESRSGSAVEYQKKAYYASSSTKAAIQFLASEKMKEVRSVTRKMDQMIREAHKDLTNLDLHYMSVEGAVAFVRDVVNNLASKRRIYVITGAGRNSSNGVGEIKAAVLDYLEKNTAVTYFLQNDGCVKVVKN</sequence>
<dbReference type="InterPro" id="IPR002625">
    <property type="entry name" value="Smr_dom"/>
</dbReference>
<dbReference type="PANTHER" id="PTHR46535">
    <property type="entry name" value="NEDD4-BINDING PROTEIN 2"/>
    <property type="match status" value="1"/>
</dbReference>
<gene>
    <name evidence="3" type="ORF">CBOVIS_LOCUS5109</name>
</gene>
<dbReference type="GO" id="GO:0004519">
    <property type="term" value="F:endonuclease activity"/>
    <property type="evidence" value="ECO:0007669"/>
    <property type="project" value="TreeGrafter"/>
</dbReference>
<dbReference type="Pfam" id="PF01713">
    <property type="entry name" value="Smr"/>
    <property type="match status" value="1"/>
</dbReference>
<comment type="caution">
    <text evidence="3">The sequence shown here is derived from an EMBL/GenBank/DDBJ whole genome shotgun (WGS) entry which is preliminary data.</text>
</comment>
<keyword evidence="4" id="KW-1185">Reference proteome</keyword>
<organism evidence="3 4">
    <name type="scientific">Caenorhabditis bovis</name>
    <dbReference type="NCBI Taxonomy" id="2654633"/>
    <lineage>
        <taxon>Eukaryota</taxon>
        <taxon>Metazoa</taxon>
        <taxon>Ecdysozoa</taxon>
        <taxon>Nematoda</taxon>
        <taxon>Chromadorea</taxon>
        <taxon>Rhabditida</taxon>
        <taxon>Rhabditina</taxon>
        <taxon>Rhabditomorpha</taxon>
        <taxon>Rhabditoidea</taxon>
        <taxon>Rhabditidae</taxon>
        <taxon>Peloderinae</taxon>
        <taxon>Caenorhabditis</taxon>
    </lineage>
</organism>
<dbReference type="SUPFAM" id="SSF52540">
    <property type="entry name" value="P-loop containing nucleoside triphosphate hydrolases"/>
    <property type="match status" value="1"/>
</dbReference>
<dbReference type="Gene3D" id="3.40.50.300">
    <property type="entry name" value="P-loop containing nucleotide triphosphate hydrolases"/>
    <property type="match status" value="1"/>
</dbReference>
<evidence type="ECO:0000313" key="3">
    <source>
        <dbReference type="EMBL" id="CAB3402500.1"/>
    </source>
</evidence>
<dbReference type="AlphaFoldDB" id="A0A8S1ENV0"/>
<reference evidence="3 4" key="1">
    <citation type="submission" date="2020-04" db="EMBL/GenBank/DDBJ databases">
        <authorList>
            <person name="Laetsch R D."/>
            <person name="Stevens L."/>
            <person name="Kumar S."/>
            <person name="Blaxter L. M."/>
        </authorList>
    </citation>
    <scope>NUCLEOTIDE SEQUENCE [LARGE SCALE GENOMIC DNA]</scope>
</reference>
<dbReference type="Gene3D" id="3.30.1370.110">
    <property type="match status" value="1"/>
</dbReference>
<dbReference type="OrthoDB" id="3231855at2759"/>
<dbReference type="InterPro" id="IPR027417">
    <property type="entry name" value="P-loop_NTPase"/>
</dbReference>
<evidence type="ECO:0000256" key="1">
    <source>
        <dbReference type="SAM" id="MobiDB-lite"/>
    </source>
</evidence>
<evidence type="ECO:0000313" key="4">
    <source>
        <dbReference type="Proteomes" id="UP000494206"/>
    </source>
</evidence>
<feature type="region of interest" description="Disordered" evidence="1">
    <location>
        <begin position="185"/>
        <end position="217"/>
    </location>
</feature>
<dbReference type="EMBL" id="CADEPM010000003">
    <property type="protein sequence ID" value="CAB3402500.1"/>
    <property type="molecule type" value="Genomic_DNA"/>
</dbReference>
<dbReference type="SMART" id="SM00463">
    <property type="entry name" value="SMR"/>
    <property type="match status" value="1"/>
</dbReference>
<feature type="domain" description="Smr" evidence="2">
    <location>
        <begin position="587"/>
        <end position="658"/>
    </location>
</feature>
<protein>
    <recommendedName>
        <fullName evidence="2">Smr domain-containing protein</fullName>
    </recommendedName>
</protein>